<dbReference type="PANTHER" id="PTHR30055:SF234">
    <property type="entry name" value="HTH-TYPE TRANSCRIPTIONAL REGULATOR BETI"/>
    <property type="match status" value="1"/>
</dbReference>
<name>A0ABZ2XUI9_9RHOB</name>
<dbReference type="InterPro" id="IPR009057">
    <property type="entry name" value="Homeodomain-like_sf"/>
</dbReference>
<evidence type="ECO:0000313" key="6">
    <source>
        <dbReference type="EMBL" id="WZK88356.1"/>
    </source>
</evidence>
<evidence type="ECO:0000256" key="3">
    <source>
        <dbReference type="ARBA" id="ARBA00023163"/>
    </source>
</evidence>
<dbReference type="InterPro" id="IPR041490">
    <property type="entry name" value="KstR2_TetR_C"/>
</dbReference>
<dbReference type="InterPro" id="IPR050109">
    <property type="entry name" value="HTH-type_TetR-like_transc_reg"/>
</dbReference>
<dbReference type="PRINTS" id="PR00455">
    <property type="entry name" value="HTHTETR"/>
</dbReference>
<evidence type="ECO:0000256" key="4">
    <source>
        <dbReference type="PROSITE-ProRule" id="PRU00335"/>
    </source>
</evidence>
<dbReference type="RefSeq" id="WP_406645742.1">
    <property type="nucleotide sequence ID" value="NZ_CP123584.1"/>
</dbReference>
<evidence type="ECO:0000313" key="7">
    <source>
        <dbReference type="Proteomes" id="UP001623232"/>
    </source>
</evidence>
<sequence length="203" mass="22535">MTVSSANPRTPNPKPKAAAARDQILTHAARMMRARGYADMSLRELAAEVGMKAGSLYYHFPSKEALATDVMRLGVEIVSDAVQAGLEDAPDLPPRARMARAMQIHLETLLSASDFSSAHIRCYPFVPLTVQSELKSVRKKYDKIWSALIEQHLGPKATPTDIRYLRYAIIGALNWSLEWFDPAHDDAAVYVTSVADRLLRESP</sequence>
<reference evidence="6 7" key="1">
    <citation type="submission" date="2023-04" db="EMBL/GenBank/DDBJ databases">
        <title>Complete genome sequence of Alisedimentitalea scapharcae.</title>
        <authorList>
            <person name="Rong J.-C."/>
            <person name="Yi M.-L."/>
            <person name="Zhao Q."/>
        </authorList>
    </citation>
    <scope>NUCLEOTIDE SEQUENCE [LARGE SCALE GENOMIC DNA]</scope>
    <source>
        <strain evidence="6 7">KCTC 42119</strain>
    </source>
</reference>
<dbReference type="PROSITE" id="PS50977">
    <property type="entry name" value="HTH_TETR_2"/>
    <property type="match status" value="1"/>
</dbReference>
<feature type="domain" description="HTH tetR-type" evidence="5">
    <location>
        <begin position="18"/>
        <end position="78"/>
    </location>
</feature>
<protein>
    <submittedName>
        <fullName evidence="6">TetR/AcrR family transcriptional regulator</fullName>
    </submittedName>
</protein>
<dbReference type="Proteomes" id="UP001623232">
    <property type="component" value="Chromosome"/>
</dbReference>
<dbReference type="PANTHER" id="PTHR30055">
    <property type="entry name" value="HTH-TYPE TRANSCRIPTIONAL REGULATOR RUTR"/>
    <property type="match status" value="1"/>
</dbReference>
<keyword evidence="1" id="KW-0805">Transcription regulation</keyword>
<dbReference type="Gene3D" id="1.10.357.10">
    <property type="entry name" value="Tetracycline Repressor, domain 2"/>
    <property type="match status" value="1"/>
</dbReference>
<dbReference type="EMBL" id="CP123584">
    <property type="protein sequence ID" value="WZK88356.1"/>
    <property type="molecule type" value="Genomic_DNA"/>
</dbReference>
<dbReference type="SUPFAM" id="SSF46689">
    <property type="entry name" value="Homeodomain-like"/>
    <property type="match status" value="1"/>
</dbReference>
<organism evidence="6 7">
    <name type="scientific">Aliisedimentitalea scapharcae</name>
    <dbReference type="NCBI Taxonomy" id="1524259"/>
    <lineage>
        <taxon>Bacteria</taxon>
        <taxon>Pseudomonadati</taxon>
        <taxon>Pseudomonadota</taxon>
        <taxon>Alphaproteobacteria</taxon>
        <taxon>Rhodobacterales</taxon>
        <taxon>Roseobacteraceae</taxon>
        <taxon>Aliisedimentitalea</taxon>
    </lineage>
</organism>
<dbReference type="Pfam" id="PF17932">
    <property type="entry name" value="TetR_C_24"/>
    <property type="match status" value="1"/>
</dbReference>
<gene>
    <name evidence="6" type="ORF">QEZ52_17400</name>
</gene>
<dbReference type="InterPro" id="IPR001647">
    <property type="entry name" value="HTH_TetR"/>
</dbReference>
<evidence type="ECO:0000256" key="1">
    <source>
        <dbReference type="ARBA" id="ARBA00023015"/>
    </source>
</evidence>
<evidence type="ECO:0000259" key="5">
    <source>
        <dbReference type="PROSITE" id="PS50977"/>
    </source>
</evidence>
<accession>A0ABZ2XUI9</accession>
<keyword evidence="7" id="KW-1185">Reference proteome</keyword>
<dbReference type="Pfam" id="PF00440">
    <property type="entry name" value="TetR_N"/>
    <property type="match status" value="1"/>
</dbReference>
<feature type="DNA-binding region" description="H-T-H motif" evidence="4">
    <location>
        <begin position="41"/>
        <end position="60"/>
    </location>
</feature>
<keyword evidence="3" id="KW-0804">Transcription</keyword>
<keyword evidence="2 4" id="KW-0238">DNA-binding</keyword>
<proteinExistence type="predicted"/>
<evidence type="ECO:0000256" key="2">
    <source>
        <dbReference type="ARBA" id="ARBA00023125"/>
    </source>
</evidence>